<proteinExistence type="predicted"/>
<evidence type="ECO:0000259" key="6">
    <source>
        <dbReference type="PROSITE" id="PS50089"/>
    </source>
</evidence>
<evidence type="ECO:0000256" key="1">
    <source>
        <dbReference type="ARBA" id="ARBA00022737"/>
    </source>
</evidence>
<keyword evidence="8" id="KW-1185">Reference proteome</keyword>
<dbReference type="PROSITE" id="PS50088">
    <property type="entry name" value="ANK_REPEAT"/>
    <property type="match status" value="2"/>
</dbReference>
<keyword evidence="1" id="KW-0677">Repeat</keyword>
<dbReference type="SUPFAM" id="SSF48403">
    <property type="entry name" value="Ankyrin repeat"/>
    <property type="match status" value="1"/>
</dbReference>
<dbReference type="InterPro" id="IPR013083">
    <property type="entry name" value="Znf_RING/FYVE/PHD"/>
</dbReference>
<dbReference type="InterPro" id="IPR002110">
    <property type="entry name" value="Ankyrin_rpt"/>
</dbReference>
<dbReference type="InterPro" id="IPR050889">
    <property type="entry name" value="Dendritic_Spine_Reg/Scaffold"/>
</dbReference>
<evidence type="ECO:0000256" key="4">
    <source>
        <dbReference type="PROSITE-ProRule" id="PRU00175"/>
    </source>
</evidence>
<accession>A0A7N0ZWB5</accession>
<feature type="repeat" description="ANK" evidence="3">
    <location>
        <begin position="82"/>
        <end position="114"/>
    </location>
</feature>
<feature type="compositionally biased region" description="Polar residues" evidence="5">
    <location>
        <begin position="303"/>
        <end position="314"/>
    </location>
</feature>
<reference evidence="7" key="1">
    <citation type="submission" date="2021-01" db="UniProtKB">
        <authorList>
            <consortium name="EnsemblPlants"/>
        </authorList>
    </citation>
    <scope>IDENTIFICATION</scope>
</reference>
<dbReference type="Gramene" id="Kaladp0040s0642.2.v1.1">
    <property type="protein sequence ID" value="Kaladp0040s0642.2.v1.1"/>
    <property type="gene ID" value="Kaladp0040s0642.v1.1"/>
</dbReference>
<dbReference type="GO" id="GO:0008270">
    <property type="term" value="F:zinc ion binding"/>
    <property type="evidence" value="ECO:0007669"/>
    <property type="project" value="UniProtKB-KW"/>
</dbReference>
<evidence type="ECO:0000256" key="5">
    <source>
        <dbReference type="SAM" id="MobiDB-lite"/>
    </source>
</evidence>
<dbReference type="OMA" id="WFSEACK"/>
<feature type="region of interest" description="Disordered" evidence="5">
    <location>
        <begin position="294"/>
        <end position="370"/>
    </location>
</feature>
<keyword evidence="4" id="KW-0862">Zinc</keyword>
<organism evidence="7 8">
    <name type="scientific">Kalanchoe fedtschenkoi</name>
    <name type="common">Lavender scallops</name>
    <name type="synonym">South American air plant</name>
    <dbReference type="NCBI Taxonomy" id="63787"/>
    <lineage>
        <taxon>Eukaryota</taxon>
        <taxon>Viridiplantae</taxon>
        <taxon>Streptophyta</taxon>
        <taxon>Embryophyta</taxon>
        <taxon>Tracheophyta</taxon>
        <taxon>Spermatophyta</taxon>
        <taxon>Magnoliopsida</taxon>
        <taxon>eudicotyledons</taxon>
        <taxon>Gunneridae</taxon>
        <taxon>Pentapetalae</taxon>
        <taxon>Saxifragales</taxon>
        <taxon>Crassulaceae</taxon>
        <taxon>Kalanchoe</taxon>
    </lineage>
</organism>
<dbReference type="SUPFAM" id="SSF57850">
    <property type="entry name" value="RING/U-box"/>
    <property type="match status" value="1"/>
</dbReference>
<dbReference type="CDD" id="cd23129">
    <property type="entry name" value="RING-HC_XBAT35-like"/>
    <property type="match status" value="1"/>
</dbReference>
<dbReference type="Pfam" id="PF13857">
    <property type="entry name" value="Ank_5"/>
    <property type="match status" value="1"/>
</dbReference>
<keyword evidence="4" id="KW-0863">Zinc-finger</keyword>
<dbReference type="Pfam" id="PF13920">
    <property type="entry name" value="zf-C3HC4_3"/>
    <property type="match status" value="1"/>
</dbReference>
<feature type="repeat" description="ANK" evidence="3">
    <location>
        <begin position="46"/>
        <end position="79"/>
    </location>
</feature>
<name>A0A7N0ZWB5_KALFE</name>
<sequence>MGQSLDSMGRRQSKDETVYQAAVAGDVEAIKALCREGARLEWFDQEGKTALIAASLSPALYNVAKTLIELGANVNAYRPGRNAGTPLHHAAKRGLDETVKLLLSHGANALVMNDDCQTPLDIARIKGFTNVVRLIEHHISFFTGWLREFHGPGFLGALAPQLLTKKIWVVVVPCGPVSPSKPLKLELAIYNTLQDSQPRTVISLWKSQMEEPKSSQTDQILRILDKATGHRHKLGPAHDGDKQQIQLFYNACSGIRQTIPSIVDPGSLSSASTSQNVAEDAQLAMAISASIETANEGRPPLPSNHSSVASSTNGWGDLPNEATYNGWGPSDAPSESGAGSNGWTDQPADASYSGWGALESGTSSHQTKPVPTLDSVQLISQMNNEIPGTVSINPTAPPLPLNGFAEGSIHYPSIDMSPVELPNATTGQGATGVNADGNNDGGSSCCIICWEAPVQGACIPCGHMAGCMSCLTEIKSKKGDCPVCRAKINQVIRLYAV</sequence>
<dbReference type="InterPro" id="IPR036770">
    <property type="entry name" value="Ankyrin_rpt-contain_sf"/>
</dbReference>
<evidence type="ECO:0000313" key="8">
    <source>
        <dbReference type="Proteomes" id="UP000594263"/>
    </source>
</evidence>
<dbReference type="EnsemblPlants" id="Kaladp0040s0642.2.v1.1">
    <property type="protein sequence ID" value="Kaladp0040s0642.2.v1.1"/>
    <property type="gene ID" value="Kaladp0040s0642.v1.1"/>
</dbReference>
<dbReference type="InterPro" id="IPR001841">
    <property type="entry name" value="Znf_RING"/>
</dbReference>
<feature type="compositionally biased region" description="Polar residues" evidence="5">
    <location>
        <begin position="360"/>
        <end position="370"/>
    </location>
</feature>
<dbReference type="Gramene" id="Kaladp0040s0642.1.v1.1">
    <property type="protein sequence ID" value="Kaladp0040s0642.1.v1.1"/>
    <property type="gene ID" value="Kaladp0040s0642.v1.1"/>
</dbReference>
<evidence type="ECO:0000256" key="3">
    <source>
        <dbReference type="PROSITE-ProRule" id="PRU00023"/>
    </source>
</evidence>
<keyword evidence="4" id="KW-0479">Metal-binding</keyword>
<dbReference type="Gene3D" id="3.30.40.10">
    <property type="entry name" value="Zinc/RING finger domain, C3HC4 (zinc finger)"/>
    <property type="match status" value="1"/>
</dbReference>
<keyword evidence="2 3" id="KW-0040">ANK repeat</keyword>
<dbReference type="AlphaFoldDB" id="A0A7N0ZWB5"/>
<dbReference type="Proteomes" id="UP000594263">
    <property type="component" value="Unplaced"/>
</dbReference>
<evidence type="ECO:0000256" key="2">
    <source>
        <dbReference type="ARBA" id="ARBA00023043"/>
    </source>
</evidence>
<dbReference type="PROSITE" id="PS50297">
    <property type="entry name" value="ANK_REP_REGION"/>
    <property type="match status" value="1"/>
</dbReference>
<dbReference type="EnsemblPlants" id="Kaladp0040s0642.1.v1.1">
    <property type="protein sequence ID" value="Kaladp0040s0642.1.v1.1"/>
    <property type="gene ID" value="Kaladp0040s0642.v1.1"/>
</dbReference>
<dbReference type="PANTHER" id="PTHR24166">
    <property type="entry name" value="ROLLING PEBBLES, ISOFORM B"/>
    <property type="match status" value="1"/>
</dbReference>
<protein>
    <recommendedName>
        <fullName evidence="6">RING-type domain-containing protein</fullName>
    </recommendedName>
</protein>
<evidence type="ECO:0000313" key="7">
    <source>
        <dbReference type="EnsemblPlants" id="Kaladp0040s0642.1.v1.1"/>
    </source>
</evidence>
<dbReference type="Gene3D" id="1.25.40.20">
    <property type="entry name" value="Ankyrin repeat-containing domain"/>
    <property type="match status" value="1"/>
</dbReference>
<dbReference type="PROSITE" id="PS50089">
    <property type="entry name" value="ZF_RING_2"/>
    <property type="match status" value="1"/>
</dbReference>
<dbReference type="SMART" id="SM00248">
    <property type="entry name" value="ANK"/>
    <property type="match status" value="3"/>
</dbReference>
<dbReference type="PANTHER" id="PTHR24166:SF50">
    <property type="entry name" value="E3 UBIQUITIN-PROTEIN LIGASE XBOS34-RELATED"/>
    <property type="match status" value="1"/>
</dbReference>
<feature type="domain" description="RING-type" evidence="6">
    <location>
        <begin position="446"/>
        <end position="485"/>
    </location>
</feature>